<evidence type="ECO:0000256" key="4">
    <source>
        <dbReference type="ARBA" id="ARBA00023136"/>
    </source>
</evidence>
<dbReference type="InterPro" id="IPR029208">
    <property type="entry name" value="COX14"/>
</dbReference>
<keyword evidence="3 6" id="KW-1133">Transmembrane helix</keyword>
<evidence type="ECO:0000256" key="2">
    <source>
        <dbReference type="ARBA" id="ARBA00022692"/>
    </source>
</evidence>
<feature type="coiled-coil region" evidence="5">
    <location>
        <begin position="47"/>
        <end position="74"/>
    </location>
</feature>
<proteinExistence type="predicted"/>
<dbReference type="Pfam" id="PF14880">
    <property type="entry name" value="COX14"/>
    <property type="match status" value="1"/>
</dbReference>
<evidence type="ECO:0000256" key="6">
    <source>
        <dbReference type="SAM" id="Phobius"/>
    </source>
</evidence>
<keyword evidence="8" id="KW-1185">Reference proteome</keyword>
<evidence type="ECO:0000313" key="8">
    <source>
        <dbReference type="Proteomes" id="UP001209878"/>
    </source>
</evidence>
<sequence length="83" mass="10041">MGRISRTVIYDKLHRWSVSGLIGFTALSSVYLTYRFAIWWMYRRPQLIESNRQFKEENLAKEQIEREAELLRQQHDAETYSTQ</sequence>
<keyword evidence="2 6" id="KW-0812">Transmembrane</keyword>
<dbReference type="GO" id="GO:0016020">
    <property type="term" value="C:membrane"/>
    <property type="evidence" value="ECO:0007669"/>
    <property type="project" value="UniProtKB-SubCell"/>
</dbReference>
<evidence type="ECO:0000256" key="5">
    <source>
        <dbReference type="SAM" id="Coils"/>
    </source>
</evidence>
<accession>A0AAD9UCW5</accession>
<dbReference type="Proteomes" id="UP001209878">
    <property type="component" value="Unassembled WGS sequence"/>
</dbReference>
<comment type="caution">
    <text evidence="7">The sequence shown here is derived from an EMBL/GenBank/DDBJ whole genome shotgun (WGS) entry which is preliminary data.</text>
</comment>
<evidence type="ECO:0000256" key="1">
    <source>
        <dbReference type="ARBA" id="ARBA00004167"/>
    </source>
</evidence>
<organism evidence="7 8">
    <name type="scientific">Ridgeia piscesae</name>
    <name type="common">Tubeworm</name>
    <dbReference type="NCBI Taxonomy" id="27915"/>
    <lineage>
        <taxon>Eukaryota</taxon>
        <taxon>Metazoa</taxon>
        <taxon>Spiralia</taxon>
        <taxon>Lophotrochozoa</taxon>
        <taxon>Annelida</taxon>
        <taxon>Polychaeta</taxon>
        <taxon>Sedentaria</taxon>
        <taxon>Canalipalpata</taxon>
        <taxon>Sabellida</taxon>
        <taxon>Siboglinidae</taxon>
        <taxon>Ridgeia</taxon>
    </lineage>
</organism>
<dbReference type="AlphaFoldDB" id="A0AAD9UCW5"/>
<keyword evidence="5" id="KW-0175">Coiled coil</keyword>
<gene>
    <name evidence="7" type="ORF">NP493_257g01032</name>
</gene>
<dbReference type="EMBL" id="JAODUO010000257">
    <property type="protein sequence ID" value="KAK2184671.1"/>
    <property type="molecule type" value="Genomic_DNA"/>
</dbReference>
<name>A0AAD9UCW5_RIDPI</name>
<evidence type="ECO:0000256" key="3">
    <source>
        <dbReference type="ARBA" id="ARBA00022989"/>
    </source>
</evidence>
<protein>
    <submittedName>
        <fullName evidence="7">Uncharacterized protein</fullName>
    </submittedName>
</protein>
<comment type="subcellular location">
    <subcellularLocation>
        <location evidence="1">Membrane</location>
        <topology evidence="1">Single-pass membrane protein</topology>
    </subcellularLocation>
</comment>
<evidence type="ECO:0000313" key="7">
    <source>
        <dbReference type="EMBL" id="KAK2184671.1"/>
    </source>
</evidence>
<feature type="transmembrane region" description="Helical" evidence="6">
    <location>
        <begin position="20"/>
        <end position="42"/>
    </location>
</feature>
<reference evidence="7" key="1">
    <citation type="journal article" date="2023" name="Mol. Biol. Evol.">
        <title>Third-Generation Sequencing Reveals the Adaptive Role of the Epigenome in Three Deep-Sea Polychaetes.</title>
        <authorList>
            <person name="Perez M."/>
            <person name="Aroh O."/>
            <person name="Sun Y."/>
            <person name="Lan Y."/>
            <person name="Juniper S.K."/>
            <person name="Young C.R."/>
            <person name="Angers B."/>
            <person name="Qian P.Y."/>
        </authorList>
    </citation>
    <scope>NUCLEOTIDE SEQUENCE</scope>
    <source>
        <strain evidence="7">R07B-5</strain>
    </source>
</reference>
<keyword evidence="4 6" id="KW-0472">Membrane</keyword>